<evidence type="ECO:0000313" key="1">
    <source>
        <dbReference type="EMBL" id="KAG8227017.1"/>
    </source>
</evidence>
<comment type="caution">
    <text evidence="1">The sequence shown here is derived from an EMBL/GenBank/DDBJ whole genome shotgun (WGS) entry which is preliminary data.</text>
</comment>
<organism evidence="1 2">
    <name type="scientific">Ladona fulva</name>
    <name type="common">Scarce chaser dragonfly</name>
    <name type="synonym">Libellula fulva</name>
    <dbReference type="NCBI Taxonomy" id="123851"/>
    <lineage>
        <taxon>Eukaryota</taxon>
        <taxon>Metazoa</taxon>
        <taxon>Ecdysozoa</taxon>
        <taxon>Arthropoda</taxon>
        <taxon>Hexapoda</taxon>
        <taxon>Insecta</taxon>
        <taxon>Pterygota</taxon>
        <taxon>Palaeoptera</taxon>
        <taxon>Odonata</taxon>
        <taxon>Epiprocta</taxon>
        <taxon>Anisoptera</taxon>
        <taxon>Libelluloidea</taxon>
        <taxon>Libellulidae</taxon>
        <taxon>Ladona</taxon>
    </lineage>
</organism>
<dbReference type="GO" id="GO:0031012">
    <property type="term" value="C:extracellular matrix"/>
    <property type="evidence" value="ECO:0007669"/>
    <property type="project" value="TreeGrafter"/>
</dbReference>
<sequence>MVYILLPCPTGSKDFRTVQCEHFNGKMFMGRFYRWEPFLDAPNKCELNCRAVGFRFYATLNKTAVDGTSCRRDSDEWICVSGLCKIVMHWKGMMI</sequence>
<dbReference type="OrthoDB" id="5781878at2759"/>
<keyword evidence="2" id="KW-1185">Reference proteome</keyword>
<reference evidence="1" key="2">
    <citation type="submission" date="2017-10" db="EMBL/GenBank/DDBJ databases">
        <title>Ladona fulva Genome sequencing and assembly.</title>
        <authorList>
            <person name="Murali S."/>
            <person name="Richards S."/>
            <person name="Bandaranaike D."/>
            <person name="Bellair M."/>
            <person name="Blankenburg K."/>
            <person name="Chao H."/>
            <person name="Dinh H."/>
            <person name="Doddapaneni H."/>
            <person name="Dugan-Rocha S."/>
            <person name="Elkadiri S."/>
            <person name="Gnanaolivu R."/>
            <person name="Hernandez B."/>
            <person name="Skinner E."/>
            <person name="Javaid M."/>
            <person name="Lee S."/>
            <person name="Li M."/>
            <person name="Ming W."/>
            <person name="Munidasa M."/>
            <person name="Muniz J."/>
            <person name="Nguyen L."/>
            <person name="Hughes D."/>
            <person name="Osuji N."/>
            <person name="Pu L.-L."/>
            <person name="Puazo M."/>
            <person name="Qu C."/>
            <person name="Quiroz J."/>
            <person name="Raj R."/>
            <person name="Weissenberger G."/>
            <person name="Xin Y."/>
            <person name="Zou X."/>
            <person name="Han Y."/>
            <person name="Worley K."/>
            <person name="Muzny D."/>
            <person name="Gibbs R."/>
        </authorList>
    </citation>
    <scope>NUCLEOTIDE SEQUENCE</scope>
    <source>
        <strain evidence="1">Sampled in the wild</strain>
    </source>
</reference>
<dbReference type="PANTHER" id="PTHR13723">
    <property type="entry name" value="ADAMTS A DISINTEGRIN AND METALLOPROTEASE WITH THROMBOSPONDIN MOTIFS PROTEASE"/>
    <property type="match status" value="1"/>
</dbReference>
<proteinExistence type="predicted"/>
<dbReference type="Proteomes" id="UP000792457">
    <property type="component" value="Unassembled WGS sequence"/>
</dbReference>
<reference evidence="1" key="1">
    <citation type="submission" date="2013-04" db="EMBL/GenBank/DDBJ databases">
        <authorList>
            <person name="Qu J."/>
            <person name="Murali S.C."/>
            <person name="Bandaranaike D."/>
            <person name="Bellair M."/>
            <person name="Blankenburg K."/>
            <person name="Chao H."/>
            <person name="Dinh H."/>
            <person name="Doddapaneni H."/>
            <person name="Downs B."/>
            <person name="Dugan-Rocha S."/>
            <person name="Elkadiri S."/>
            <person name="Gnanaolivu R.D."/>
            <person name="Hernandez B."/>
            <person name="Javaid M."/>
            <person name="Jayaseelan J.C."/>
            <person name="Lee S."/>
            <person name="Li M."/>
            <person name="Ming W."/>
            <person name="Munidasa M."/>
            <person name="Muniz J."/>
            <person name="Nguyen L."/>
            <person name="Ongeri F."/>
            <person name="Osuji N."/>
            <person name="Pu L.-L."/>
            <person name="Puazo M."/>
            <person name="Qu C."/>
            <person name="Quiroz J."/>
            <person name="Raj R."/>
            <person name="Weissenberger G."/>
            <person name="Xin Y."/>
            <person name="Zou X."/>
            <person name="Han Y."/>
            <person name="Richards S."/>
            <person name="Worley K."/>
            <person name="Muzny D."/>
            <person name="Gibbs R."/>
        </authorList>
    </citation>
    <scope>NUCLEOTIDE SEQUENCE</scope>
    <source>
        <strain evidence="1">Sampled in the wild</strain>
    </source>
</reference>
<dbReference type="EMBL" id="KZ308307">
    <property type="protein sequence ID" value="KAG8227017.1"/>
    <property type="molecule type" value="Genomic_DNA"/>
</dbReference>
<protein>
    <submittedName>
        <fullName evidence="1">Uncharacterized protein</fullName>
    </submittedName>
</protein>
<dbReference type="InterPro" id="IPR050439">
    <property type="entry name" value="ADAMTS_ADAMTS-like"/>
</dbReference>
<gene>
    <name evidence="1" type="ORF">J437_LFUL000323</name>
</gene>
<dbReference type="GO" id="GO:0030198">
    <property type="term" value="P:extracellular matrix organization"/>
    <property type="evidence" value="ECO:0007669"/>
    <property type="project" value="TreeGrafter"/>
</dbReference>
<dbReference type="GO" id="GO:0006508">
    <property type="term" value="P:proteolysis"/>
    <property type="evidence" value="ECO:0007669"/>
    <property type="project" value="TreeGrafter"/>
</dbReference>
<dbReference type="AlphaFoldDB" id="A0A8K0NZ25"/>
<accession>A0A8K0NZ25</accession>
<name>A0A8K0NZ25_LADFU</name>
<dbReference type="PANTHER" id="PTHR13723:SF316">
    <property type="entry name" value="LONELY HEART, ISOFORM A"/>
    <property type="match status" value="1"/>
</dbReference>
<dbReference type="GO" id="GO:0004222">
    <property type="term" value="F:metalloendopeptidase activity"/>
    <property type="evidence" value="ECO:0007669"/>
    <property type="project" value="TreeGrafter"/>
</dbReference>
<evidence type="ECO:0000313" key="2">
    <source>
        <dbReference type="Proteomes" id="UP000792457"/>
    </source>
</evidence>